<dbReference type="EMBL" id="LXQA010134976">
    <property type="protein sequence ID" value="MCI23252.1"/>
    <property type="molecule type" value="Genomic_DNA"/>
</dbReference>
<evidence type="ECO:0000313" key="3">
    <source>
        <dbReference type="EMBL" id="MCI23252.1"/>
    </source>
</evidence>
<feature type="non-terminal residue" evidence="3">
    <location>
        <position position="1"/>
    </location>
</feature>
<accession>A0A392QHB1</accession>
<proteinExistence type="predicted"/>
<dbReference type="PANTHER" id="PTHR11017:SF398">
    <property type="entry name" value="RESISTANCE PROTEIN (TIR-NBS-LRR CLASS), PUTATIVE-RELATED"/>
    <property type="match status" value="1"/>
</dbReference>
<dbReference type="AlphaFoldDB" id="A0A392QHB1"/>
<dbReference type="PANTHER" id="PTHR11017">
    <property type="entry name" value="LEUCINE-RICH REPEAT-CONTAINING PROTEIN"/>
    <property type="match status" value="1"/>
</dbReference>
<keyword evidence="1" id="KW-0433">Leucine-rich repeat</keyword>
<dbReference type="SUPFAM" id="SSF52047">
    <property type="entry name" value="RNI-like"/>
    <property type="match status" value="1"/>
</dbReference>
<keyword evidence="2" id="KW-0677">Repeat</keyword>
<organism evidence="3 4">
    <name type="scientific">Trifolium medium</name>
    <dbReference type="NCBI Taxonomy" id="97028"/>
    <lineage>
        <taxon>Eukaryota</taxon>
        <taxon>Viridiplantae</taxon>
        <taxon>Streptophyta</taxon>
        <taxon>Embryophyta</taxon>
        <taxon>Tracheophyta</taxon>
        <taxon>Spermatophyta</taxon>
        <taxon>Magnoliopsida</taxon>
        <taxon>eudicotyledons</taxon>
        <taxon>Gunneridae</taxon>
        <taxon>Pentapetalae</taxon>
        <taxon>rosids</taxon>
        <taxon>fabids</taxon>
        <taxon>Fabales</taxon>
        <taxon>Fabaceae</taxon>
        <taxon>Papilionoideae</taxon>
        <taxon>50 kb inversion clade</taxon>
        <taxon>NPAAA clade</taxon>
        <taxon>Hologalegina</taxon>
        <taxon>IRL clade</taxon>
        <taxon>Trifolieae</taxon>
        <taxon>Trifolium</taxon>
    </lineage>
</organism>
<sequence length="109" mass="12587">GSEAIRSMAIRLSEIKELQLSPQVFSKMRRLKFLDIYTNGSQNEGSLSLPQGLESLPNELRYLRWEYYPLDSLPSKFSAENLVTLNLPYSQLKKLWHGVKVGSKWNRSL</sequence>
<name>A0A392QHB1_9FABA</name>
<dbReference type="Gene3D" id="3.80.10.10">
    <property type="entry name" value="Ribonuclease Inhibitor"/>
    <property type="match status" value="1"/>
</dbReference>
<evidence type="ECO:0000256" key="1">
    <source>
        <dbReference type="ARBA" id="ARBA00022614"/>
    </source>
</evidence>
<keyword evidence="4" id="KW-1185">Reference proteome</keyword>
<dbReference type="InterPro" id="IPR011713">
    <property type="entry name" value="Leu-rich_rpt_3"/>
</dbReference>
<dbReference type="InterPro" id="IPR032675">
    <property type="entry name" value="LRR_dom_sf"/>
</dbReference>
<dbReference type="InterPro" id="IPR044974">
    <property type="entry name" value="Disease_R_plants"/>
</dbReference>
<protein>
    <submittedName>
        <fullName evidence="3">NBS-containing resistance-like protein</fullName>
    </submittedName>
</protein>
<comment type="caution">
    <text evidence="3">The sequence shown here is derived from an EMBL/GenBank/DDBJ whole genome shotgun (WGS) entry which is preliminary data.</text>
</comment>
<dbReference type="GO" id="GO:0006952">
    <property type="term" value="P:defense response"/>
    <property type="evidence" value="ECO:0007669"/>
    <property type="project" value="InterPro"/>
</dbReference>
<dbReference type="Pfam" id="PF07725">
    <property type="entry name" value="LRR_3"/>
    <property type="match status" value="1"/>
</dbReference>
<reference evidence="3 4" key="1">
    <citation type="journal article" date="2018" name="Front. Plant Sci.">
        <title>Red Clover (Trifolium pratense) and Zigzag Clover (T. medium) - A Picture of Genomic Similarities and Differences.</title>
        <authorList>
            <person name="Dluhosova J."/>
            <person name="Istvanek J."/>
            <person name="Nedelnik J."/>
            <person name="Repkova J."/>
        </authorList>
    </citation>
    <scope>NUCLEOTIDE SEQUENCE [LARGE SCALE GENOMIC DNA]</scope>
    <source>
        <strain evidence="4">cv. 10/8</strain>
        <tissue evidence="3">Leaf</tissue>
    </source>
</reference>
<dbReference type="Proteomes" id="UP000265520">
    <property type="component" value="Unassembled WGS sequence"/>
</dbReference>
<evidence type="ECO:0000313" key="4">
    <source>
        <dbReference type="Proteomes" id="UP000265520"/>
    </source>
</evidence>
<evidence type="ECO:0000256" key="2">
    <source>
        <dbReference type="ARBA" id="ARBA00022737"/>
    </source>
</evidence>